<dbReference type="RefSeq" id="WP_031788074.1">
    <property type="nucleotide sequence ID" value="NZ_AP018562.1"/>
</dbReference>
<evidence type="ECO:0000256" key="1">
    <source>
        <dbReference type="SAM" id="Coils"/>
    </source>
</evidence>
<dbReference type="EMBL" id="CVOU01000007">
    <property type="protein sequence ID" value="CRI18376.1"/>
    <property type="molecule type" value="Genomic_DNA"/>
</dbReference>
<gene>
    <name evidence="5" type="ORF">BN1326_150165</name>
</gene>
<feature type="region of interest" description="Disordered" evidence="2">
    <location>
        <begin position="140"/>
        <end position="172"/>
    </location>
</feature>
<keyword evidence="6" id="KW-1185">Reference proteome</keyword>
<keyword evidence="3" id="KW-0812">Transmembrane</keyword>
<accession>A0A7U7PWY4</accession>
<dbReference type="Proteomes" id="UP000236509">
    <property type="component" value="Unassembled WGS sequence"/>
</dbReference>
<keyword evidence="1" id="KW-0175">Coiled coil</keyword>
<feature type="chain" id="PRO_5030523561" evidence="4">
    <location>
        <begin position="38"/>
        <end position="635"/>
    </location>
</feature>
<feature type="region of interest" description="Disordered" evidence="2">
    <location>
        <begin position="192"/>
        <end position="230"/>
    </location>
</feature>
<organism evidence="5 6">
    <name type="scientific">Staphylococcus argenteus</name>
    <dbReference type="NCBI Taxonomy" id="985002"/>
    <lineage>
        <taxon>Bacteria</taxon>
        <taxon>Bacillati</taxon>
        <taxon>Bacillota</taxon>
        <taxon>Bacilli</taxon>
        <taxon>Bacillales</taxon>
        <taxon>Staphylococcaceae</taxon>
        <taxon>Staphylococcus</taxon>
    </lineage>
</organism>
<feature type="signal peptide" evidence="4">
    <location>
        <begin position="1"/>
        <end position="37"/>
    </location>
</feature>
<evidence type="ECO:0000256" key="3">
    <source>
        <dbReference type="SAM" id="Phobius"/>
    </source>
</evidence>
<keyword evidence="3" id="KW-1133">Transmembrane helix</keyword>
<reference evidence="5 6" key="1">
    <citation type="submission" date="2015-04" db="EMBL/GenBank/DDBJ databases">
        <authorList>
            <person name="Cao L."/>
            <person name="Gao C.H."/>
        </authorList>
    </citation>
    <scope>NUCLEOTIDE SEQUENCE [LARGE SCALE GENOMIC DNA]</scope>
    <source>
        <strain evidence="5 6">SH3</strain>
    </source>
</reference>
<keyword evidence="3" id="KW-0472">Membrane</keyword>
<evidence type="ECO:0000313" key="6">
    <source>
        <dbReference type="Proteomes" id="UP000236509"/>
    </source>
</evidence>
<keyword evidence="4" id="KW-0732">Signal</keyword>
<evidence type="ECO:0000313" key="5">
    <source>
        <dbReference type="EMBL" id="CRI18376.1"/>
    </source>
</evidence>
<feature type="coiled-coil region" evidence="1">
    <location>
        <begin position="52"/>
        <end position="86"/>
    </location>
</feature>
<feature type="compositionally biased region" description="Basic and acidic residues" evidence="2">
    <location>
        <begin position="192"/>
        <end position="204"/>
    </location>
</feature>
<sequence length="635" mass="70990">MAKYRGKPFRFYVKLSCSAIMVSSVMLTNTIPYFAEAATENDTVSTNDRLAKQDLLDKLEKAKHQIQQLTQLSAETKENYKEQLNQAKSASQIDDILKRAKDIEGKSQKGVSVETDKQKELDKNLDQLLTDLNELSSKVDKGQLNTKSKHDVLRNDASTVISNKNEKSNHTDDEVMVDQALADLNHFNQQIHKTDNSESDKSKDASTTAPTNHSEFSKEANKGNTGHGILNEVISSGENQSNDNRLTDKLQGSDKINHAMIERLAKSDNQTKHYTFNKLNTLKSLDKRIADTSLSKSQKSDLLNEVDKTKERIKNQRSIILDQLAHTKDKKAATKTILENVFNKDEADKILKNIQLKGQTDQQIADQITRNIDRLSLTTSDDILTTMFEQSKDKKALITQILQTKLGKTEADKLAKEWTNKGLSSQQIVEQLKKHFASTGDTSSDDILKAILNNAKDKKRAIETILATRIEQQKAKLLADLITKMETDQNKILKLVKSALAGKADDLLNLQKRLNQTKKDLDYIFSPILNRPSLLDRLNKSGKSSDLDKLSRLLNQGSNLLDSIPDIPTPKPEKTLTLGKGNGLLSGLLNDDGNVSLPKAGETLKQHWVQLAVVVGGFGVLMIWMSRRKKVKSKA</sequence>
<dbReference type="AlphaFoldDB" id="A0A7U7PWY4"/>
<protein>
    <submittedName>
        <fullName evidence="5">Putative LPXAG surface protein</fullName>
    </submittedName>
</protein>
<feature type="transmembrane region" description="Helical" evidence="3">
    <location>
        <begin position="607"/>
        <end position="625"/>
    </location>
</feature>
<evidence type="ECO:0000256" key="2">
    <source>
        <dbReference type="SAM" id="MobiDB-lite"/>
    </source>
</evidence>
<evidence type="ECO:0000256" key="4">
    <source>
        <dbReference type="SAM" id="SignalP"/>
    </source>
</evidence>
<name>A0A7U7PWY4_9STAP</name>
<feature type="compositionally biased region" description="Polar residues" evidence="2">
    <location>
        <begin position="205"/>
        <end position="214"/>
    </location>
</feature>
<proteinExistence type="predicted"/>
<comment type="caution">
    <text evidence="5">The sequence shown here is derived from an EMBL/GenBank/DDBJ whole genome shotgun (WGS) entry which is preliminary data.</text>
</comment>